<evidence type="ECO:0000313" key="1">
    <source>
        <dbReference type="EMBL" id="CAG6475785.1"/>
    </source>
</evidence>
<dbReference type="EMBL" id="HBUE01224347">
    <property type="protein sequence ID" value="CAG6541166.1"/>
    <property type="molecule type" value="Transcribed_RNA"/>
</dbReference>
<protein>
    <submittedName>
        <fullName evidence="1">(northern house mosquito) hypothetical protein</fullName>
    </submittedName>
</protein>
<dbReference type="AlphaFoldDB" id="A0A8D8FLZ4"/>
<sequence length="107" mass="11870">MPIQCDRVVDAVKCGRRVGSRGSALQIFKRGANKLLFGLNPRSGKADHMLNKTRCVTYSSWLPENAIRKPTRDHAPAKLEPAGLRTVYSEQADYERDPAGIRGVFGE</sequence>
<dbReference type="EMBL" id="HBUE01077236">
    <property type="protein sequence ID" value="CAG6475785.1"/>
    <property type="molecule type" value="Transcribed_RNA"/>
</dbReference>
<reference evidence="1" key="1">
    <citation type="submission" date="2021-05" db="EMBL/GenBank/DDBJ databases">
        <authorList>
            <person name="Alioto T."/>
            <person name="Alioto T."/>
            <person name="Gomez Garrido J."/>
        </authorList>
    </citation>
    <scope>NUCLEOTIDE SEQUENCE</scope>
</reference>
<organism evidence="1">
    <name type="scientific">Culex pipiens</name>
    <name type="common">House mosquito</name>
    <dbReference type="NCBI Taxonomy" id="7175"/>
    <lineage>
        <taxon>Eukaryota</taxon>
        <taxon>Metazoa</taxon>
        <taxon>Ecdysozoa</taxon>
        <taxon>Arthropoda</taxon>
        <taxon>Hexapoda</taxon>
        <taxon>Insecta</taxon>
        <taxon>Pterygota</taxon>
        <taxon>Neoptera</taxon>
        <taxon>Endopterygota</taxon>
        <taxon>Diptera</taxon>
        <taxon>Nematocera</taxon>
        <taxon>Culicoidea</taxon>
        <taxon>Culicidae</taxon>
        <taxon>Culicinae</taxon>
        <taxon>Culicini</taxon>
        <taxon>Culex</taxon>
        <taxon>Culex</taxon>
    </lineage>
</organism>
<accession>A0A8D8FLZ4</accession>
<proteinExistence type="predicted"/>
<name>A0A8D8FLZ4_CULPI</name>
<dbReference type="EMBL" id="HBUE01331052">
    <property type="protein sequence ID" value="CAG6593239.1"/>
    <property type="molecule type" value="Transcribed_RNA"/>
</dbReference>